<proteinExistence type="predicted"/>
<name>A0A6J5Y3T1_PRUAR</name>
<evidence type="ECO:0000313" key="2">
    <source>
        <dbReference type="Proteomes" id="UP000507245"/>
    </source>
</evidence>
<keyword evidence="2" id="KW-1185">Reference proteome</keyword>
<reference evidence="2" key="1">
    <citation type="journal article" date="2020" name="Genome Biol.">
        <title>Gamete binning: chromosome-level and haplotype-resolved genome assembly enabled by high-throughput single-cell sequencing of gamete genomes.</title>
        <authorList>
            <person name="Campoy J.A."/>
            <person name="Sun H."/>
            <person name="Goel M."/>
            <person name="Jiao W.-B."/>
            <person name="Folz-Donahue K."/>
            <person name="Wang N."/>
            <person name="Rubio M."/>
            <person name="Liu C."/>
            <person name="Kukat C."/>
            <person name="Ruiz D."/>
            <person name="Huettel B."/>
            <person name="Schneeberger K."/>
        </authorList>
    </citation>
    <scope>NUCLEOTIDE SEQUENCE [LARGE SCALE GENOMIC DNA]</scope>
    <source>
        <strain evidence="2">cv. Rojo Pasion</strain>
    </source>
</reference>
<gene>
    <name evidence="1" type="ORF">ORAREDHAP_LOCUS46290</name>
</gene>
<sequence>MTDEDTGVSGFSGDRGDVRGNQLVEAPDFLGCSGGFWSFNPIGPEISWDRGDILERMRMGP</sequence>
<dbReference type="EMBL" id="CAEKKB010000007">
    <property type="protein sequence ID" value="CAB4319113.1"/>
    <property type="molecule type" value="Genomic_DNA"/>
</dbReference>
<organism evidence="1 2">
    <name type="scientific">Prunus armeniaca</name>
    <name type="common">Apricot</name>
    <name type="synonym">Armeniaca vulgaris</name>
    <dbReference type="NCBI Taxonomy" id="36596"/>
    <lineage>
        <taxon>Eukaryota</taxon>
        <taxon>Viridiplantae</taxon>
        <taxon>Streptophyta</taxon>
        <taxon>Embryophyta</taxon>
        <taxon>Tracheophyta</taxon>
        <taxon>Spermatophyta</taxon>
        <taxon>Magnoliopsida</taxon>
        <taxon>eudicotyledons</taxon>
        <taxon>Gunneridae</taxon>
        <taxon>Pentapetalae</taxon>
        <taxon>rosids</taxon>
        <taxon>fabids</taxon>
        <taxon>Rosales</taxon>
        <taxon>Rosaceae</taxon>
        <taxon>Amygdaloideae</taxon>
        <taxon>Amygdaleae</taxon>
        <taxon>Prunus</taxon>
    </lineage>
</organism>
<dbReference type="Proteomes" id="UP000507245">
    <property type="component" value="Unassembled WGS sequence"/>
</dbReference>
<evidence type="ECO:0000313" key="1">
    <source>
        <dbReference type="EMBL" id="CAB4319113.1"/>
    </source>
</evidence>
<protein>
    <submittedName>
        <fullName evidence="1">Uncharacterized protein</fullName>
    </submittedName>
</protein>
<dbReference type="AlphaFoldDB" id="A0A6J5Y3T1"/>
<accession>A0A6J5Y3T1</accession>